<organism evidence="2 3">
    <name type="scientific">Symbiodinium natans</name>
    <dbReference type="NCBI Taxonomy" id="878477"/>
    <lineage>
        <taxon>Eukaryota</taxon>
        <taxon>Sar</taxon>
        <taxon>Alveolata</taxon>
        <taxon>Dinophyceae</taxon>
        <taxon>Suessiales</taxon>
        <taxon>Symbiodiniaceae</taxon>
        <taxon>Symbiodinium</taxon>
    </lineage>
</organism>
<dbReference type="AlphaFoldDB" id="A0A812QFB7"/>
<evidence type="ECO:0000313" key="3">
    <source>
        <dbReference type="Proteomes" id="UP000604046"/>
    </source>
</evidence>
<protein>
    <submittedName>
        <fullName evidence="2">Uncharacterized protein</fullName>
    </submittedName>
</protein>
<reference evidence="2" key="1">
    <citation type="submission" date="2021-02" db="EMBL/GenBank/DDBJ databases">
        <authorList>
            <person name="Dougan E. K."/>
            <person name="Rhodes N."/>
            <person name="Thang M."/>
            <person name="Chan C."/>
        </authorList>
    </citation>
    <scope>NUCLEOTIDE SEQUENCE</scope>
</reference>
<feature type="coiled-coil region" evidence="1">
    <location>
        <begin position="507"/>
        <end position="537"/>
    </location>
</feature>
<keyword evidence="1" id="KW-0175">Coiled coil</keyword>
<dbReference type="EMBL" id="CAJNDS010002223">
    <property type="protein sequence ID" value="CAE7380593.1"/>
    <property type="molecule type" value="Genomic_DNA"/>
</dbReference>
<sequence length="721" mass="79218">MEESCPQAPVRAILQATRHLFVLGFSTTGGGHERLTSVLGELLRGKSLVGVTLLVSMPEPWKGEMLADGSVPREKRHKVDHTHSILSKLSPLLQGGCRLILVRALKSVTGFYTMQAGAAAKELMWEMVVARPEVYRGEEAKRLLCERGFVLFDSQEPQASQATFSWEDLAPSLLPTARSLMDVLLAETAAEAHISVITDMDPNLTSAALKLRAGMLEAGAPPRLQGLDYENHQDLLLHSFGIRSLQDVAAYASDFEEASKHYWNMMKPELFTDKQLATLGKLIRGTFLVKVLNMGREGLRVAHVDIVDPSFRRMSGADLEQYAFAADRRSAVKFLLLHGRRITSEEAGTAHQGIIHSEDATEDTIEHLVYVYAHLSGRSILEYYFRHRRDYPGTLVVGCGRDWHKYDRPSAPAKLDGRTNVMRICQLAQGHGIVTAGAGASGELADMLYTFEAPVGVVIPLDKQHEQQHNGRIMSDSFDSRLLLGVPDNGFDIASLGPFLSEFAHRMASARDKYQAKEAARANLDRLLRKRSAAQHAAGLLAGTEAATQKERLISTFSELLRTSGIFLHLKVLRRHLKGFFQLADQLDTLAARGAASTGQLFTINECAHCTGKRVTIVDWAHADARVRELRHVFQYLGCPEHLHAACVAAWAVLLENLRVEAVAEGARAELVEVTDAALPGLARVPSGEAMSPEQHASLTATSRAMMALAECASELFITGF</sequence>
<proteinExistence type="predicted"/>
<gene>
    <name evidence="2" type="ORF">SNAT2548_LOCUS20776</name>
</gene>
<evidence type="ECO:0000256" key="1">
    <source>
        <dbReference type="SAM" id="Coils"/>
    </source>
</evidence>
<comment type="caution">
    <text evidence="2">The sequence shown here is derived from an EMBL/GenBank/DDBJ whole genome shotgun (WGS) entry which is preliminary data.</text>
</comment>
<evidence type="ECO:0000313" key="2">
    <source>
        <dbReference type="EMBL" id="CAE7380593.1"/>
    </source>
</evidence>
<dbReference type="Proteomes" id="UP000604046">
    <property type="component" value="Unassembled WGS sequence"/>
</dbReference>
<keyword evidence="3" id="KW-1185">Reference proteome</keyword>
<accession>A0A812QFB7</accession>
<name>A0A812QFB7_9DINO</name>
<dbReference type="OrthoDB" id="422500at2759"/>